<dbReference type="PANTHER" id="PTHR47284">
    <property type="entry name" value="FATTY-ACID-BINDING PROTEIN 2"/>
    <property type="match status" value="1"/>
</dbReference>
<dbReference type="VEuPathDB" id="FungiDB:AB675_8365"/>
<organism evidence="4 5">
    <name type="scientific">Cyphellophora attinorum</name>
    <dbReference type="NCBI Taxonomy" id="1664694"/>
    <lineage>
        <taxon>Eukaryota</taxon>
        <taxon>Fungi</taxon>
        <taxon>Dikarya</taxon>
        <taxon>Ascomycota</taxon>
        <taxon>Pezizomycotina</taxon>
        <taxon>Eurotiomycetes</taxon>
        <taxon>Chaetothyriomycetidae</taxon>
        <taxon>Chaetothyriales</taxon>
        <taxon>Cyphellophoraceae</taxon>
        <taxon>Cyphellophora</taxon>
    </lineage>
</organism>
<dbReference type="Proteomes" id="UP000038010">
    <property type="component" value="Unassembled WGS sequence"/>
</dbReference>
<feature type="compositionally biased region" description="Low complexity" evidence="1">
    <location>
        <begin position="345"/>
        <end position="359"/>
    </location>
</feature>
<dbReference type="EMBL" id="LFJN01000003">
    <property type="protein sequence ID" value="KPI44340.1"/>
    <property type="molecule type" value="Genomic_DNA"/>
</dbReference>
<dbReference type="GO" id="GO:0016872">
    <property type="term" value="F:intramolecular lyase activity"/>
    <property type="evidence" value="ECO:0007669"/>
    <property type="project" value="InterPro"/>
</dbReference>
<dbReference type="AlphaFoldDB" id="A0A0N1P1G3"/>
<evidence type="ECO:0000256" key="2">
    <source>
        <dbReference type="SAM" id="Phobius"/>
    </source>
</evidence>
<keyword evidence="5" id="KW-1185">Reference proteome</keyword>
<comment type="caution">
    <text evidence="4">The sequence shown here is derived from an EMBL/GenBank/DDBJ whole genome shotgun (WGS) entry which is preliminary data.</text>
</comment>
<dbReference type="OrthoDB" id="18193at2759"/>
<accession>A0A0N1P1G3</accession>
<dbReference type="InterPro" id="IPR036298">
    <property type="entry name" value="Chalcone_isomerase_sf"/>
</dbReference>
<gene>
    <name evidence="4" type="ORF">AB675_8365</name>
</gene>
<evidence type="ECO:0000256" key="1">
    <source>
        <dbReference type="SAM" id="MobiDB-lite"/>
    </source>
</evidence>
<keyword evidence="2" id="KW-0472">Membrane</keyword>
<name>A0A0N1P1G3_9EURO</name>
<sequence>MGKSALQSVIDLIDSVPPAKLEHLSTAPHQPSLWVDMKGNNIRIDMQGMADGGKTYNIQVQVNKNPSISGLKRAAGMSIAMYRAPHGKDEQSGSVIIAELIKDLMDNRDFEKYGKAQRAAQKSVKAKQAPTNTAEKEKDNTTETTESKGSTPGDEKAATTGKQSGKVAKPGAAGGKFGATGGKGRAASGKGARKNPSRCGATALHPSPANAHHPPYRDDFQCAIDIGIRRQCRAATTPLSARHATQTDKAVAERAQYIRRMRFAAGGLVLCTLGMYAAVVWFDPPPIEASGGSKPKAEEGSSRVIHNDSSAALPEVGVLEQAELVPTGTSTIPFFPRTVHLSENTATPETAPTPSLPAGTTPPPASPGTLVPPTDNDPATGGTEYQLLGLGIRTVSFLSIQVYVVGLYVASADIAKLQERLIRTVDPVATTLVAGEMQKLRSVLLDPVKSEEVWNEILRDGAIRTAFRIVPTRNTDFMHMRDGFVRGITARVNTIGLGESGSTPEAEERFGSAMNEFKAVFGGGSRKKIPYGQALYLLRNAQGQFEALVEDKKSGVREVMGTVTDERVSRLLWLNYLAGKNVSSEDARKSVVEGAIEWTSRPVGTVATKVV</sequence>
<dbReference type="STRING" id="1664694.A0A0N1P1G3"/>
<dbReference type="PANTHER" id="PTHR47284:SF3">
    <property type="entry name" value="FATTY-ACID-BINDING PROTEIN 2"/>
    <property type="match status" value="1"/>
</dbReference>
<feature type="region of interest" description="Disordered" evidence="1">
    <location>
        <begin position="116"/>
        <end position="213"/>
    </location>
</feature>
<feature type="region of interest" description="Disordered" evidence="1">
    <location>
        <begin position="344"/>
        <end position="370"/>
    </location>
</feature>
<dbReference type="Pfam" id="PF16035">
    <property type="entry name" value="Chalcone_2"/>
    <property type="match status" value="1"/>
</dbReference>
<evidence type="ECO:0000313" key="4">
    <source>
        <dbReference type="EMBL" id="KPI44340.1"/>
    </source>
</evidence>
<dbReference type="InterPro" id="IPR016088">
    <property type="entry name" value="Chalcone_isomerase_3-sand"/>
</dbReference>
<keyword evidence="2" id="KW-0812">Transmembrane</keyword>
<feature type="transmembrane region" description="Helical" evidence="2">
    <location>
        <begin position="263"/>
        <end position="282"/>
    </location>
</feature>
<dbReference type="SUPFAM" id="SSF54626">
    <property type="entry name" value="Chalcone isomerase"/>
    <property type="match status" value="1"/>
</dbReference>
<protein>
    <submittedName>
        <fullName evidence="4">Altered inheritance of mitochondria protein 18, mitochondrial</fullName>
    </submittedName>
</protein>
<dbReference type="Gene3D" id="3.50.70.10">
    <property type="match status" value="1"/>
</dbReference>
<dbReference type="GeneID" id="28740685"/>
<proteinExistence type="predicted"/>
<dbReference type="InterPro" id="IPR016087">
    <property type="entry name" value="Chalcone_isomerase"/>
</dbReference>
<keyword evidence="2" id="KW-1133">Transmembrane helix</keyword>
<dbReference type="RefSeq" id="XP_018004303.1">
    <property type="nucleotide sequence ID" value="XM_018148805.1"/>
</dbReference>
<feature type="domain" description="Chalcone isomerase" evidence="3">
    <location>
        <begin position="383"/>
        <end position="592"/>
    </location>
</feature>
<feature type="compositionally biased region" description="Gly residues" evidence="1">
    <location>
        <begin position="172"/>
        <end position="184"/>
    </location>
</feature>
<evidence type="ECO:0000259" key="3">
    <source>
        <dbReference type="Pfam" id="PF16035"/>
    </source>
</evidence>
<evidence type="ECO:0000313" key="5">
    <source>
        <dbReference type="Proteomes" id="UP000038010"/>
    </source>
</evidence>
<reference evidence="4 5" key="1">
    <citation type="submission" date="2015-06" db="EMBL/GenBank/DDBJ databases">
        <title>Draft genome of the ant-associated black yeast Phialophora attae CBS 131958.</title>
        <authorList>
            <person name="Moreno L.F."/>
            <person name="Stielow B.J."/>
            <person name="de Hoog S."/>
            <person name="Vicente V.A."/>
            <person name="Weiss V.A."/>
            <person name="de Vries M."/>
            <person name="Cruz L.M."/>
            <person name="Souza E.M."/>
        </authorList>
    </citation>
    <scope>NUCLEOTIDE SEQUENCE [LARGE SCALE GENOMIC DNA]</scope>
    <source>
        <strain evidence="4 5">CBS 131958</strain>
    </source>
</reference>